<dbReference type="InterPro" id="IPR037119">
    <property type="entry name" value="Haem_oxidase_HugZ-like_sf"/>
</dbReference>
<dbReference type="Pfam" id="PF10615">
    <property type="entry name" value="DUF2470"/>
    <property type="match status" value="1"/>
</dbReference>
<accession>A0A255Z199</accession>
<evidence type="ECO:0000259" key="2">
    <source>
        <dbReference type="Pfam" id="PF10615"/>
    </source>
</evidence>
<dbReference type="OrthoDB" id="9814594at2"/>
<dbReference type="AlphaFoldDB" id="A0A255Z199"/>
<proteinExistence type="predicted"/>
<gene>
    <name evidence="3" type="ORF">CHU95_08450</name>
</gene>
<dbReference type="InterPro" id="IPR012349">
    <property type="entry name" value="Split_barrel_FMN-bd"/>
</dbReference>
<dbReference type="RefSeq" id="WP_094455662.1">
    <property type="nucleotide sequence ID" value="NZ_NOXU01000026.1"/>
</dbReference>
<evidence type="ECO:0000313" key="4">
    <source>
        <dbReference type="Proteomes" id="UP000216998"/>
    </source>
</evidence>
<dbReference type="Pfam" id="PF01243">
    <property type="entry name" value="PNPOx_N"/>
    <property type="match status" value="1"/>
</dbReference>
<sequence>MADNDQKSHATGARNLMRGCTQATLATLTRPGGDRAGWPSPSLALIGFATDGCPLLLISGLAEHTRNLLVDPRCGLLFDGTAGHIDRLTGPRLSVRGQAEPTQDPALLRRFLTRQPTAVTYAGFGDFGLWRVVITDGHLVAGFGRIHTLSTDDLCLPATACEYLARAEAELVAHMNQDHADALALYATALLGKGHGRWCMTGLDPDGLDLRTDADTARLAFTAPVYDVGQAHTEMMRLATLARTVSP</sequence>
<dbReference type="GO" id="GO:0005737">
    <property type="term" value="C:cytoplasm"/>
    <property type="evidence" value="ECO:0007669"/>
    <property type="project" value="UniProtKB-ARBA"/>
</dbReference>
<dbReference type="Proteomes" id="UP000216998">
    <property type="component" value="Unassembled WGS sequence"/>
</dbReference>
<dbReference type="SUPFAM" id="SSF50475">
    <property type="entry name" value="FMN-binding split barrel"/>
    <property type="match status" value="1"/>
</dbReference>
<evidence type="ECO:0008006" key="5">
    <source>
        <dbReference type="Google" id="ProtNLM"/>
    </source>
</evidence>
<dbReference type="InterPro" id="IPR011576">
    <property type="entry name" value="Pyridox_Oxase_N"/>
</dbReference>
<evidence type="ECO:0000313" key="3">
    <source>
        <dbReference type="EMBL" id="OYQ35248.1"/>
    </source>
</evidence>
<dbReference type="EMBL" id="NOXU01000026">
    <property type="protein sequence ID" value="OYQ35248.1"/>
    <property type="molecule type" value="Genomic_DNA"/>
</dbReference>
<protein>
    <recommendedName>
        <fullName evidence="5">Heme iron utilization protein</fullName>
    </recommendedName>
</protein>
<dbReference type="Gene3D" id="2.30.110.10">
    <property type="entry name" value="Electron Transport, Fmn-binding Protein, Chain A"/>
    <property type="match status" value="1"/>
</dbReference>
<feature type="domain" description="Pyridoxamine 5'-phosphate oxidase N-terminal" evidence="1">
    <location>
        <begin position="14"/>
        <end position="135"/>
    </location>
</feature>
<organism evidence="3 4">
    <name type="scientific">Niveispirillum lacus</name>
    <dbReference type="NCBI Taxonomy" id="1981099"/>
    <lineage>
        <taxon>Bacteria</taxon>
        <taxon>Pseudomonadati</taxon>
        <taxon>Pseudomonadota</taxon>
        <taxon>Alphaproteobacteria</taxon>
        <taxon>Rhodospirillales</taxon>
        <taxon>Azospirillaceae</taxon>
        <taxon>Niveispirillum</taxon>
    </lineage>
</organism>
<dbReference type="PANTHER" id="PTHR13343:SF17">
    <property type="entry name" value="CELLULAR REPRESSOR OF E1A-STIMULATED GENES, ISOFORM A"/>
    <property type="match status" value="1"/>
</dbReference>
<dbReference type="PANTHER" id="PTHR13343">
    <property type="entry name" value="CREG1 PROTEIN"/>
    <property type="match status" value="1"/>
</dbReference>
<feature type="domain" description="DUF2470" evidence="2">
    <location>
        <begin position="169"/>
        <end position="237"/>
    </location>
</feature>
<dbReference type="InterPro" id="IPR019595">
    <property type="entry name" value="DUF2470"/>
</dbReference>
<comment type="caution">
    <text evidence="3">The sequence shown here is derived from an EMBL/GenBank/DDBJ whole genome shotgun (WGS) entry which is preliminary data.</text>
</comment>
<reference evidence="3 4" key="1">
    <citation type="submission" date="2017-07" db="EMBL/GenBank/DDBJ databases">
        <title>Niveispirillum cyanobacteriorum sp. nov., isolated from cyanobacterial aggregates in a eutrophic lake.</title>
        <authorList>
            <person name="Cai H."/>
        </authorList>
    </citation>
    <scope>NUCLEOTIDE SEQUENCE [LARGE SCALE GENOMIC DNA]</scope>
    <source>
        <strain evidence="4">TH1-14</strain>
    </source>
</reference>
<dbReference type="Gene3D" id="3.20.180.10">
    <property type="entry name" value="PNP-oxidase-like"/>
    <property type="match status" value="1"/>
</dbReference>
<name>A0A255Z199_9PROT</name>
<keyword evidence="4" id="KW-1185">Reference proteome</keyword>
<evidence type="ECO:0000259" key="1">
    <source>
        <dbReference type="Pfam" id="PF01243"/>
    </source>
</evidence>